<feature type="domain" description="Methyltransferase" evidence="1">
    <location>
        <begin position="101"/>
        <end position="165"/>
    </location>
</feature>
<protein>
    <submittedName>
        <fullName evidence="3">Class I SAM-dependent methyltransferase</fullName>
    </submittedName>
</protein>
<evidence type="ECO:0000259" key="2">
    <source>
        <dbReference type="Pfam" id="PF18096"/>
    </source>
</evidence>
<dbReference type="GO" id="GO:0032259">
    <property type="term" value="P:methylation"/>
    <property type="evidence" value="ECO:0007669"/>
    <property type="project" value="UniProtKB-KW"/>
</dbReference>
<dbReference type="InterPro" id="IPR041497">
    <property type="entry name" value="Thump-like"/>
</dbReference>
<dbReference type="InterPro" id="IPR041698">
    <property type="entry name" value="Methyltransf_25"/>
</dbReference>
<feature type="domain" description="THUMP-like" evidence="2">
    <location>
        <begin position="311"/>
        <end position="383"/>
    </location>
</feature>
<keyword evidence="3" id="KW-0489">Methyltransferase</keyword>
<evidence type="ECO:0000313" key="3">
    <source>
        <dbReference type="EMBL" id="TSD68505.1"/>
    </source>
</evidence>
<dbReference type="AlphaFoldDB" id="A0A554SQ66"/>
<dbReference type="EMBL" id="VLNT01000001">
    <property type="protein sequence ID" value="TSD68505.1"/>
    <property type="molecule type" value="Genomic_DNA"/>
</dbReference>
<dbReference type="CDD" id="cd02440">
    <property type="entry name" value="AdoMet_MTases"/>
    <property type="match status" value="1"/>
</dbReference>
<proteinExistence type="predicted"/>
<organism evidence="3 4">
    <name type="scientific">Aeromicrobium piscarium</name>
    <dbReference type="NCBI Taxonomy" id="2590901"/>
    <lineage>
        <taxon>Bacteria</taxon>
        <taxon>Bacillati</taxon>
        <taxon>Actinomycetota</taxon>
        <taxon>Actinomycetes</taxon>
        <taxon>Propionibacteriales</taxon>
        <taxon>Nocardioidaceae</taxon>
        <taxon>Aeromicrobium</taxon>
    </lineage>
</organism>
<evidence type="ECO:0000259" key="1">
    <source>
        <dbReference type="Pfam" id="PF13649"/>
    </source>
</evidence>
<dbReference type="Proteomes" id="UP000316988">
    <property type="component" value="Unassembled WGS sequence"/>
</dbReference>
<dbReference type="PANTHER" id="PTHR14741">
    <property type="entry name" value="S-ADENOSYLMETHIONINE-DEPENDENT METHYLTRANSFERASE RELATED"/>
    <property type="match status" value="1"/>
</dbReference>
<keyword evidence="3" id="KW-0808">Transferase</keyword>
<name>A0A554SQ66_9ACTN</name>
<comment type="caution">
    <text evidence="3">The sequence shown here is derived from an EMBL/GenBank/DDBJ whole genome shotgun (WGS) entry which is preliminary data.</text>
</comment>
<accession>A0A554SQ66</accession>
<dbReference type="SUPFAM" id="SSF53335">
    <property type="entry name" value="S-adenosyl-L-methionine-dependent methyltransferases"/>
    <property type="match status" value="1"/>
</dbReference>
<keyword evidence="4" id="KW-1185">Reference proteome</keyword>
<dbReference type="InterPro" id="IPR029063">
    <property type="entry name" value="SAM-dependent_MTases_sf"/>
</dbReference>
<dbReference type="Pfam" id="PF13649">
    <property type="entry name" value="Methyltransf_25"/>
    <property type="match status" value="1"/>
</dbReference>
<gene>
    <name evidence="3" type="ORF">FNM00_02645</name>
</gene>
<dbReference type="RefSeq" id="WP_143911446.1">
    <property type="nucleotide sequence ID" value="NZ_VLNT01000001.1"/>
</dbReference>
<dbReference type="GO" id="GO:0008168">
    <property type="term" value="F:methyltransferase activity"/>
    <property type="evidence" value="ECO:0007669"/>
    <property type="project" value="UniProtKB-KW"/>
</dbReference>
<reference evidence="3 4" key="1">
    <citation type="submission" date="2019-07" db="EMBL/GenBank/DDBJ databases">
        <authorList>
            <person name="Zhao L.H."/>
        </authorList>
    </citation>
    <scope>NUCLEOTIDE SEQUENCE [LARGE SCALE GENOMIC DNA]</scope>
    <source>
        <strain evidence="3 4">Co35</strain>
    </source>
</reference>
<dbReference type="Gene3D" id="3.40.50.150">
    <property type="entry name" value="Vaccinia Virus protein VP39"/>
    <property type="match status" value="1"/>
</dbReference>
<dbReference type="OrthoDB" id="9810570at2"/>
<dbReference type="Pfam" id="PF18096">
    <property type="entry name" value="Thump_like"/>
    <property type="match status" value="1"/>
</dbReference>
<evidence type="ECO:0000313" key="4">
    <source>
        <dbReference type="Proteomes" id="UP000316988"/>
    </source>
</evidence>
<sequence length="385" mass="41148">MDLATFDRLLAPAGQRLLATVAEQPPGTSDLALGTRLRRDHPGELVAAAIAQQRLREKAVAKLGPDAARLYYTPDALEQATRASVARHRAEQLRDRGAQAVADLGCGIGADLIAFARAGLTVRGIEIDPLRAAIARANLTTLGIDGRVEAGDALETSIADDEIAFVDPARRDGSGRLTRLDQLTPPWEWTARLLDGRAVAKVMPGIAHDAIPTGVGAEWVSDHGDLVEACLWGAGFEVPGHRATVLPTGETIAAHGARARLDPPRRFIVEPDDAVIRAGLVAELGEQIGGGLLDPKIAYLTCDAPPSGALGRWFEIVEELPFRTKSLRAALRERELGTLTVKKRGVDIVPERLIAQLKATGSIPATLLLTRVDGKGRAFWVRPID</sequence>
<dbReference type="PANTHER" id="PTHR14741:SF32">
    <property type="entry name" value="TRIMETHYLGUANOSINE SYNTHASE"/>
    <property type="match status" value="1"/>
</dbReference>